<name>A0A6N8DIW4_RHOAC</name>
<evidence type="ECO:0000313" key="2">
    <source>
        <dbReference type="Proteomes" id="UP000439113"/>
    </source>
</evidence>
<dbReference type="Proteomes" id="UP000439113">
    <property type="component" value="Unassembled WGS sequence"/>
</dbReference>
<dbReference type="Gene3D" id="3.40.640.10">
    <property type="entry name" value="Type I PLP-dependent aspartate aminotransferase-like (Major domain)"/>
    <property type="match status" value="1"/>
</dbReference>
<evidence type="ECO:0008006" key="3">
    <source>
        <dbReference type="Google" id="ProtNLM"/>
    </source>
</evidence>
<dbReference type="AlphaFoldDB" id="A0A6N8DIW4"/>
<evidence type="ECO:0000313" key="1">
    <source>
        <dbReference type="EMBL" id="MTV30218.1"/>
    </source>
</evidence>
<proteinExistence type="predicted"/>
<sequence>MSQPLVRSSASPQNLAPLFRAGTGEPLLAMMLASGGDERIALTREGRNRYGAQPRPEEGHVWFSSSTASGISPRGWAAAAEAMPFVLLAGETEDWFANLRRRLLNLLAPPAAQVVFCASGTEAEYAALVLAQARAKQPGQKLVNILVGPDETGRGAPLAAAGRHFLNSAPFGEARAGFPLEGFDAVTLATLHLRDAAGTPLPVEEIDSKACALVRVARARGAHTLIHLLDGSKTGLSAISRACATKLMQENPGEVTVVVDACQLRCAPEQIYADLEAGFLVMISGSKFLGGPAFSGALLVPEKFLADGATIPWPDGLADHFALHDWPPLLRERIEGPFGARCNAGLGLRWEAALAELEAFCALDPALIEAAKASFHAETRRQILALPRLEIDASAGDPTLIPIFMRGAEKGAAERVLRALRLQGLHLGQTVSIGDREALRLCLSAPQIVDFAWRYAQVGSETFAFAKLRGNLEKLFTAWDALL</sequence>
<gene>
    <name evidence="1" type="ORF">GJ654_04340</name>
</gene>
<protein>
    <recommendedName>
        <fullName evidence="3">Selenocysteine lyase/Cysteine desulfurase</fullName>
    </recommendedName>
</protein>
<dbReference type="InterPro" id="IPR015424">
    <property type="entry name" value="PyrdxlP-dep_Trfase"/>
</dbReference>
<dbReference type="SUPFAM" id="SSF53383">
    <property type="entry name" value="PLP-dependent transferases"/>
    <property type="match status" value="1"/>
</dbReference>
<reference evidence="1 2" key="1">
    <citation type="submission" date="2019-11" db="EMBL/GenBank/DDBJ databases">
        <title>Whole-genome sequence of a Rhodoblastus acidophilus DSM 142.</title>
        <authorList>
            <person name="Kyndt J.A."/>
            <person name="Meyer T.E."/>
        </authorList>
    </citation>
    <scope>NUCLEOTIDE SEQUENCE [LARGE SCALE GENOMIC DNA]</scope>
    <source>
        <strain evidence="1 2">DSM 142</strain>
    </source>
</reference>
<organism evidence="1 2">
    <name type="scientific">Rhodoblastus acidophilus</name>
    <name type="common">Rhodopseudomonas acidophila</name>
    <dbReference type="NCBI Taxonomy" id="1074"/>
    <lineage>
        <taxon>Bacteria</taxon>
        <taxon>Pseudomonadati</taxon>
        <taxon>Pseudomonadota</taxon>
        <taxon>Alphaproteobacteria</taxon>
        <taxon>Hyphomicrobiales</taxon>
        <taxon>Rhodoblastaceae</taxon>
        <taxon>Rhodoblastus</taxon>
    </lineage>
</organism>
<dbReference type="RefSeq" id="WP_155444895.1">
    <property type="nucleotide sequence ID" value="NZ_JAOQNR010000003.1"/>
</dbReference>
<dbReference type="InterPro" id="IPR015421">
    <property type="entry name" value="PyrdxlP-dep_Trfase_major"/>
</dbReference>
<comment type="caution">
    <text evidence="1">The sequence shown here is derived from an EMBL/GenBank/DDBJ whole genome shotgun (WGS) entry which is preliminary data.</text>
</comment>
<dbReference type="EMBL" id="WNKS01000003">
    <property type="protein sequence ID" value="MTV30218.1"/>
    <property type="molecule type" value="Genomic_DNA"/>
</dbReference>
<accession>A0A6N8DIW4</accession>
<dbReference type="OrthoDB" id="8556864at2"/>